<organism evidence="8 9">
    <name type="scientific">Schistosoma mansoni</name>
    <name type="common">Blood fluke</name>
    <dbReference type="NCBI Taxonomy" id="6183"/>
    <lineage>
        <taxon>Eukaryota</taxon>
        <taxon>Metazoa</taxon>
        <taxon>Spiralia</taxon>
        <taxon>Lophotrochozoa</taxon>
        <taxon>Platyhelminthes</taxon>
        <taxon>Trematoda</taxon>
        <taxon>Digenea</taxon>
        <taxon>Strigeidida</taxon>
        <taxon>Schistosomatoidea</taxon>
        <taxon>Schistosomatidae</taxon>
        <taxon>Schistosoma</taxon>
    </lineage>
</organism>
<dbReference type="InterPro" id="IPR026507">
    <property type="entry name" value="PIRC1/2"/>
</dbReference>
<comment type="subcellular location">
    <subcellularLocation>
        <location evidence="1">Cell projection</location>
        <location evidence="1">Cilium</location>
    </subcellularLocation>
    <subcellularLocation>
        <location evidence="2">Cytoplasm</location>
        <location evidence="2">Cytoskeleton</location>
    </subcellularLocation>
</comment>
<name>A0A3Q0KUW2_SCHMA</name>
<evidence type="ECO:0000256" key="6">
    <source>
        <dbReference type="ARBA" id="ARBA00038014"/>
    </source>
</evidence>
<dbReference type="WBParaSite" id="Smp_200610.1">
    <property type="protein sequence ID" value="Smp_200610.1"/>
    <property type="gene ID" value="Smp_200610"/>
</dbReference>
<feature type="region of interest" description="Disordered" evidence="7">
    <location>
        <begin position="1"/>
        <end position="33"/>
    </location>
</feature>
<dbReference type="Proteomes" id="UP000008854">
    <property type="component" value="Unassembled WGS sequence"/>
</dbReference>
<accession>A0A3Q0KUW2</accession>
<feature type="compositionally biased region" description="Polar residues" evidence="7">
    <location>
        <begin position="16"/>
        <end position="33"/>
    </location>
</feature>
<evidence type="ECO:0000256" key="4">
    <source>
        <dbReference type="ARBA" id="ARBA00023212"/>
    </source>
</evidence>
<keyword evidence="8" id="KW-1185">Reference proteome</keyword>
<protein>
    <submittedName>
        <fullName evidence="9">Uncharacterized protein</fullName>
    </submittedName>
</protein>
<comment type="similarity">
    <text evidence="6">Belongs to the PIERCE1 family.</text>
</comment>
<reference evidence="8" key="1">
    <citation type="journal article" date="2012" name="PLoS Negl. Trop. Dis.">
        <title>A systematically improved high quality genome and transcriptome of the human blood fluke Schistosoma mansoni.</title>
        <authorList>
            <person name="Protasio A.V."/>
            <person name="Tsai I.J."/>
            <person name="Babbage A."/>
            <person name="Nichol S."/>
            <person name="Hunt M."/>
            <person name="Aslett M.A."/>
            <person name="De Silva N."/>
            <person name="Velarde G.S."/>
            <person name="Anderson T.J."/>
            <person name="Clark R.C."/>
            <person name="Davidson C."/>
            <person name="Dillon G.P."/>
            <person name="Holroyd N.E."/>
            <person name="LoVerde P.T."/>
            <person name="Lloyd C."/>
            <person name="McQuillan J."/>
            <person name="Oliveira G."/>
            <person name="Otto T.D."/>
            <person name="Parker-Manuel S.J."/>
            <person name="Quail M.A."/>
            <person name="Wilson R.A."/>
            <person name="Zerlotini A."/>
            <person name="Dunne D.W."/>
            <person name="Berriman M."/>
        </authorList>
    </citation>
    <scope>NUCLEOTIDE SEQUENCE [LARGE SCALE GENOMIC DNA]</scope>
    <source>
        <strain evidence="8">Puerto Rican</strain>
    </source>
</reference>
<dbReference type="PANTHER" id="PTHR20899">
    <property type="entry name" value="PIERCE HOMOLOG"/>
    <property type="match status" value="1"/>
</dbReference>
<dbReference type="InParanoid" id="A0A3Q0KUW2"/>
<dbReference type="GO" id="GO:0035082">
    <property type="term" value="P:axoneme assembly"/>
    <property type="evidence" value="ECO:0007669"/>
    <property type="project" value="InterPro"/>
</dbReference>
<keyword evidence="5" id="KW-0966">Cell projection</keyword>
<dbReference type="GO" id="GO:0005879">
    <property type="term" value="C:axonemal microtubule"/>
    <property type="evidence" value="ECO:0007669"/>
    <property type="project" value="InterPro"/>
</dbReference>
<evidence type="ECO:0000256" key="2">
    <source>
        <dbReference type="ARBA" id="ARBA00004245"/>
    </source>
</evidence>
<evidence type="ECO:0000313" key="8">
    <source>
        <dbReference type="Proteomes" id="UP000008854"/>
    </source>
</evidence>
<proteinExistence type="inferred from homology"/>
<dbReference type="AlphaFoldDB" id="A0A3Q0KUW2"/>
<evidence type="ECO:0000256" key="7">
    <source>
        <dbReference type="SAM" id="MobiDB-lite"/>
    </source>
</evidence>
<dbReference type="PANTHER" id="PTHR20899:SF1">
    <property type="entry name" value="PIERCER OF MICROTUBULE WALL 1 PROTEIN"/>
    <property type="match status" value="1"/>
</dbReference>
<keyword evidence="4" id="KW-0206">Cytoskeleton</keyword>
<evidence type="ECO:0000256" key="5">
    <source>
        <dbReference type="ARBA" id="ARBA00023273"/>
    </source>
</evidence>
<evidence type="ECO:0000256" key="1">
    <source>
        <dbReference type="ARBA" id="ARBA00004138"/>
    </source>
</evidence>
<evidence type="ECO:0000313" key="9">
    <source>
        <dbReference type="WBParaSite" id="Smp_200610.1"/>
    </source>
</evidence>
<feature type="compositionally biased region" description="Basic and acidic residues" evidence="7">
    <location>
        <begin position="1"/>
        <end position="15"/>
    </location>
</feature>
<dbReference type="STRING" id="6183.A0A3Q0KUW2"/>
<dbReference type="Pfam" id="PF14892">
    <property type="entry name" value="PIRC1_2"/>
    <property type="match status" value="1"/>
</dbReference>
<keyword evidence="3" id="KW-0963">Cytoplasm</keyword>
<reference evidence="9" key="2">
    <citation type="submission" date="2018-12" db="UniProtKB">
        <authorList>
            <consortium name="WormBaseParasite"/>
        </authorList>
    </citation>
    <scope>IDENTIFICATION</scope>
    <source>
        <strain evidence="9">Puerto Rican</strain>
    </source>
</reference>
<evidence type="ECO:0000256" key="3">
    <source>
        <dbReference type="ARBA" id="ARBA00022490"/>
    </source>
</evidence>
<sequence>MDENKKSLDDMRAENSDMSNGSANNTLGSQTSEYYRIDKRLPYRFNNPDKFGGYDRPKLNPLYRTTNSEYGRLKPNVHTMNVVYYNKNQEFSKRYMKAGNYRNHSLNTATDHKYS</sequence>